<dbReference type="HOGENOM" id="CLU_094511_2_0_2"/>
<dbReference type="EMBL" id="CP001941">
    <property type="protein sequence ID" value="ADD08742.1"/>
    <property type="molecule type" value="Genomic_DNA"/>
</dbReference>
<evidence type="ECO:0000256" key="2">
    <source>
        <dbReference type="HAMAP-Rule" id="MF_00674"/>
    </source>
</evidence>
<proteinExistence type="inferred from homology"/>
<organism evidence="3 4">
    <name type="scientific">Aciduliprofundum boonei (strain DSM 19572 / T469)</name>
    <dbReference type="NCBI Taxonomy" id="439481"/>
    <lineage>
        <taxon>Archaea</taxon>
        <taxon>Methanobacteriati</taxon>
        <taxon>Thermoplasmatota</taxon>
        <taxon>DHVE2 group</taxon>
        <taxon>Candidatus Aciduliprofundum</taxon>
    </lineage>
</organism>
<dbReference type="HAMAP" id="MF_00674">
    <property type="entry name" value="UPF0251"/>
    <property type="match status" value="1"/>
</dbReference>
<reference evidence="3" key="1">
    <citation type="submission" date="2010-02" db="EMBL/GenBank/DDBJ databases">
        <title>Complete sequence of Aciduliprofundum boonei T469.</title>
        <authorList>
            <consortium name="US DOE Joint Genome Institute"/>
            <person name="Lucas S."/>
            <person name="Copeland A."/>
            <person name="Lapidus A."/>
            <person name="Cheng J.-F."/>
            <person name="Bruce D."/>
            <person name="Goodwin L."/>
            <person name="Pitluck S."/>
            <person name="Saunders E."/>
            <person name="Detter J.C."/>
            <person name="Han C."/>
            <person name="Tapia R."/>
            <person name="Land M."/>
            <person name="Hauser L."/>
            <person name="Kyrpides N."/>
            <person name="Mikhailova N."/>
            <person name="Flores G."/>
            <person name="Reysenbach A.-L."/>
            <person name="Woyke T."/>
        </authorList>
    </citation>
    <scope>NUCLEOTIDE SEQUENCE</scope>
    <source>
        <strain evidence="3">T469</strain>
    </source>
</reference>
<accession>D3T9G3</accession>
<dbReference type="Proteomes" id="UP000001400">
    <property type="component" value="Chromosome"/>
</dbReference>
<dbReference type="Pfam" id="PF02001">
    <property type="entry name" value="DUF134"/>
    <property type="match status" value="1"/>
</dbReference>
<protein>
    <recommendedName>
        <fullName evidence="2">UPF0251 protein Aboo_0933</fullName>
    </recommendedName>
</protein>
<dbReference type="PANTHER" id="PTHR37478">
    <property type="match status" value="1"/>
</dbReference>
<gene>
    <name evidence="3" type="ordered locus">Aboo_0933</name>
</gene>
<dbReference type="InterPro" id="IPR013324">
    <property type="entry name" value="RNA_pol_sigma_r3/r4-like"/>
</dbReference>
<dbReference type="OrthoDB" id="74471at2157"/>
<sequence>MRGYGRRGRRRGPRWISYVPPVNSYAPIGGPYIKSVVLTYSELEALRLVDVEGLTQEEAAARMGISRKTLWNDLKSGRKKIVEAILHGWNIEIRGENYYIRQD</sequence>
<dbReference type="PANTHER" id="PTHR37478:SF2">
    <property type="entry name" value="UPF0251 PROTEIN TK0562"/>
    <property type="match status" value="1"/>
</dbReference>
<evidence type="ECO:0000313" key="3">
    <source>
        <dbReference type="EMBL" id="ADD08742.1"/>
    </source>
</evidence>
<dbReference type="KEGG" id="abi:Aboo_0933"/>
<dbReference type="InterPro" id="IPR002852">
    <property type="entry name" value="UPF0251"/>
</dbReference>
<dbReference type="SUPFAM" id="SSF88659">
    <property type="entry name" value="Sigma3 and sigma4 domains of RNA polymerase sigma factors"/>
    <property type="match status" value="1"/>
</dbReference>
<dbReference type="Gene3D" id="1.10.10.10">
    <property type="entry name" value="Winged helix-like DNA-binding domain superfamily/Winged helix DNA-binding domain"/>
    <property type="match status" value="1"/>
</dbReference>
<dbReference type="AlphaFoldDB" id="D3T9G3"/>
<dbReference type="GeneID" id="8827886"/>
<keyword evidence="4" id="KW-1185">Reference proteome</keyword>
<evidence type="ECO:0000313" key="4">
    <source>
        <dbReference type="Proteomes" id="UP000001400"/>
    </source>
</evidence>
<name>D3T9G3_ACIB4</name>
<evidence type="ECO:0000256" key="1">
    <source>
        <dbReference type="ARBA" id="ARBA00009350"/>
    </source>
</evidence>
<comment type="similarity">
    <text evidence="1 2">Belongs to the UPF0251 family.</text>
</comment>
<dbReference type="InterPro" id="IPR036388">
    <property type="entry name" value="WH-like_DNA-bd_sf"/>
</dbReference>
<dbReference type="RefSeq" id="WP_012997264.1">
    <property type="nucleotide sequence ID" value="NC_013926.1"/>
</dbReference>